<keyword evidence="3" id="KW-1185">Reference proteome</keyword>
<evidence type="ECO:0000313" key="3">
    <source>
        <dbReference type="Proteomes" id="UP000503447"/>
    </source>
</evidence>
<dbReference type="Proteomes" id="UP000503447">
    <property type="component" value="Chromosome"/>
</dbReference>
<dbReference type="AlphaFoldDB" id="A0A6M5YTN7"/>
<proteinExistence type="predicted"/>
<sequence length="88" mass="8937">MGPGASGRTPPGPSMRGNMVGSHTNAADCGWAPRHPKVGYVVRCGGAGHPPPDSASTSLVRGEFELTSALDRATVESDSGLGPRGPRQ</sequence>
<evidence type="ECO:0000256" key="1">
    <source>
        <dbReference type="SAM" id="MobiDB-lite"/>
    </source>
</evidence>
<protein>
    <submittedName>
        <fullName evidence="2">Uncharacterized protein</fullName>
    </submittedName>
</protein>
<accession>A0A6M5YTN7</accession>
<name>A0A6M5YTN7_9BACT</name>
<dbReference type="KEGG" id="ftj:FTUN_4798"/>
<organism evidence="2 3">
    <name type="scientific">Frigoriglobus tundricola</name>
    <dbReference type="NCBI Taxonomy" id="2774151"/>
    <lineage>
        <taxon>Bacteria</taxon>
        <taxon>Pseudomonadati</taxon>
        <taxon>Planctomycetota</taxon>
        <taxon>Planctomycetia</taxon>
        <taxon>Gemmatales</taxon>
        <taxon>Gemmataceae</taxon>
        <taxon>Frigoriglobus</taxon>
    </lineage>
</organism>
<dbReference type="EMBL" id="CP053452">
    <property type="protein sequence ID" value="QJW97229.1"/>
    <property type="molecule type" value="Genomic_DNA"/>
</dbReference>
<feature type="region of interest" description="Disordered" evidence="1">
    <location>
        <begin position="1"/>
        <end position="32"/>
    </location>
</feature>
<reference evidence="3" key="1">
    <citation type="submission" date="2020-05" db="EMBL/GenBank/DDBJ databases">
        <title>Frigoriglobus tundricola gen. nov., sp. nov., a psychrotolerant cellulolytic planctomycete of the family Gemmataceae with two divergent copies of 16S rRNA gene.</title>
        <authorList>
            <person name="Kulichevskaya I.S."/>
            <person name="Ivanova A.A."/>
            <person name="Naumoff D.G."/>
            <person name="Beletsky A.V."/>
            <person name="Rijpstra W.I.C."/>
            <person name="Sinninghe Damste J.S."/>
            <person name="Mardanov A.V."/>
            <person name="Ravin N.V."/>
            <person name="Dedysh S.N."/>
        </authorList>
    </citation>
    <scope>NUCLEOTIDE SEQUENCE [LARGE SCALE GENOMIC DNA]</scope>
    <source>
        <strain evidence="3">PL17</strain>
    </source>
</reference>
<gene>
    <name evidence="2" type="ORF">FTUN_4798</name>
</gene>
<evidence type="ECO:0000313" key="2">
    <source>
        <dbReference type="EMBL" id="QJW97229.1"/>
    </source>
</evidence>